<name>A0ABD5UFM0_9EURY</name>
<reference evidence="2 3" key="1">
    <citation type="journal article" date="2019" name="Int. J. Syst. Evol. Microbiol.">
        <title>The Global Catalogue of Microorganisms (GCM) 10K type strain sequencing project: providing services to taxonomists for standard genome sequencing and annotation.</title>
        <authorList>
            <consortium name="The Broad Institute Genomics Platform"/>
            <consortium name="The Broad Institute Genome Sequencing Center for Infectious Disease"/>
            <person name="Wu L."/>
            <person name="Ma J."/>
        </authorList>
    </citation>
    <scope>NUCLEOTIDE SEQUENCE [LARGE SCALE GENOMIC DNA]</scope>
    <source>
        <strain evidence="2 3">Y73</strain>
    </source>
</reference>
<accession>A0ABD5UFM0</accession>
<dbReference type="EMBL" id="JBHSXI010000001">
    <property type="protein sequence ID" value="MFC6887933.1"/>
    <property type="molecule type" value="Genomic_DNA"/>
</dbReference>
<feature type="region of interest" description="Disordered" evidence="1">
    <location>
        <begin position="115"/>
        <end position="136"/>
    </location>
</feature>
<evidence type="ECO:0000313" key="3">
    <source>
        <dbReference type="Proteomes" id="UP001596333"/>
    </source>
</evidence>
<organism evidence="2 3">
    <name type="scientific">Halorubrum trueperi</name>
    <dbReference type="NCBI Taxonomy" id="2004704"/>
    <lineage>
        <taxon>Archaea</taxon>
        <taxon>Methanobacteriati</taxon>
        <taxon>Methanobacteriota</taxon>
        <taxon>Stenosarchaea group</taxon>
        <taxon>Halobacteria</taxon>
        <taxon>Halobacteriales</taxon>
        <taxon>Haloferacaceae</taxon>
        <taxon>Halorubrum</taxon>
    </lineage>
</organism>
<gene>
    <name evidence="2" type="ORF">ACFQEY_02520</name>
</gene>
<proteinExistence type="predicted"/>
<comment type="caution">
    <text evidence="2">The sequence shown here is derived from an EMBL/GenBank/DDBJ whole genome shotgun (WGS) entry which is preliminary data.</text>
</comment>
<evidence type="ECO:0000313" key="2">
    <source>
        <dbReference type="EMBL" id="MFC6887933.1"/>
    </source>
</evidence>
<evidence type="ECO:0000256" key="1">
    <source>
        <dbReference type="SAM" id="MobiDB-lite"/>
    </source>
</evidence>
<keyword evidence="3" id="KW-1185">Reference proteome</keyword>
<dbReference type="AlphaFoldDB" id="A0ABD5UFM0"/>
<feature type="compositionally biased region" description="Polar residues" evidence="1">
    <location>
        <begin position="125"/>
        <end position="136"/>
    </location>
</feature>
<protein>
    <submittedName>
        <fullName evidence="2">Uncharacterized protein</fullName>
    </submittedName>
</protein>
<dbReference type="Proteomes" id="UP001596333">
    <property type="component" value="Unassembled WGS sequence"/>
</dbReference>
<dbReference type="RefSeq" id="WP_379764479.1">
    <property type="nucleotide sequence ID" value="NZ_JBHSXI010000001.1"/>
</dbReference>
<sequence length="136" mass="14613">MADYRSSVDDVRAELERTDFPTAQLSDPQIETVGLDPAHLVVEEDLADTGQSDDRLALIERYLAGHNILASGIDDLRQTTRESTDRESKTYAGDFGEAMRSTTLGQKAISMDQSGTLADAAKPTASITVPDTSGGH</sequence>